<proteinExistence type="inferred from homology"/>
<dbReference type="InterPro" id="IPR000269">
    <property type="entry name" value="Cu_amine_oxidase"/>
</dbReference>
<organism evidence="11 12">
    <name type="scientific">Streptomyces niveiscabiei</name>
    <dbReference type="NCBI Taxonomy" id="164115"/>
    <lineage>
        <taxon>Bacteria</taxon>
        <taxon>Bacillati</taxon>
        <taxon>Actinomycetota</taxon>
        <taxon>Actinomycetes</taxon>
        <taxon>Kitasatosporales</taxon>
        <taxon>Streptomycetaceae</taxon>
        <taxon>Streptomyces</taxon>
    </lineage>
</organism>
<evidence type="ECO:0000256" key="3">
    <source>
        <dbReference type="ARBA" id="ARBA00011738"/>
    </source>
</evidence>
<comment type="subunit">
    <text evidence="3">Homodimer.</text>
</comment>
<dbReference type="InterPro" id="IPR054157">
    <property type="entry name" value="AGAO-like_N2"/>
</dbReference>
<comment type="PTM">
    <text evidence="8">Topaquinone (TPQ) is generated by copper-dependent autoxidation of a specific tyrosyl residue.</text>
</comment>
<evidence type="ECO:0000256" key="6">
    <source>
        <dbReference type="ARBA" id="ARBA00023002"/>
    </source>
</evidence>
<sequence length="645" mass="71874">MTDRDVTAAPPSHPIALLTAEEVHAMRAILEASGRLGPSTRFVSVIPEEPSKADLSAFAPGSTVDRVLRVQLLERSDGTSFEALVSVTRGIVVSFEQLDTRQAQLPILNEEFLTVQEILDGDSQWQQALARRGLTVETVLATSLSAGHFDFPGEEGHRIVRAFGLDQPHKHDLPWGQPIDGLVAYVDLTKREVRQVIDHAVVPVPTDPGNFHDPAYTGPHRTSLKPIEITQPEGASFSVNENFIQWQNWSLRIGYNVREGLTLHDISFFDKDRDRDRSVVHRASIAEMVVPYADPSPTRFWQNYFDGGEYLFGRYANPLELGCDCLGEIHYTDVVIADEMGRPKTIRNAICMHEEDFGVLWKHTDLLVGVRETRRQRRLVISFFSTVGNYDYGFYWYLYLDGTIGFEAKATGIVFPSGYQKERGAYATEIAPGLGAPFHQHLFSARLDMAVDGHRNAVDEVEVARFPISEENPYGNAFGRQATRLMSEQMAKRDANPALNREWHVINPEVTNHLGQPVAYALVPEGLPTLLADERSSIAARAAFARHHLWVTSHSDDERYPAGQLVNQHPGGAGLPAWTEADRSIDGEDIVLWHTFGLTHWPRPEDWPIMPVDSAGFTLKPVGFFDRNPTLDVPPSGGGGHCHSG</sequence>
<reference evidence="11 12" key="1">
    <citation type="submission" date="2024-12" db="EMBL/GenBank/DDBJ databases">
        <title>Forecasting of Potato common scab and diversities of Pathogenic streptomyces spp. in china.</title>
        <authorList>
            <person name="Handique U."/>
            <person name="Wu J."/>
        </authorList>
    </citation>
    <scope>NUCLEOTIDE SEQUENCE [LARGE SCALE GENOMIC DNA]</scope>
    <source>
        <strain evidence="11 12">ZRIMU1530</strain>
    </source>
</reference>
<keyword evidence="7 8" id="KW-0186">Copper</keyword>
<evidence type="ECO:0000313" key="12">
    <source>
        <dbReference type="Proteomes" id="UP001631957"/>
    </source>
</evidence>
<keyword evidence="4 8" id="KW-0479">Metal-binding</keyword>
<dbReference type="Pfam" id="PF01179">
    <property type="entry name" value="Cu_amine_oxid"/>
    <property type="match status" value="1"/>
</dbReference>
<dbReference type="InterPro" id="IPR015798">
    <property type="entry name" value="Cu_amine_oxidase_C"/>
</dbReference>
<dbReference type="PANTHER" id="PTHR10638:SF86">
    <property type="entry name" value="COPPER AMINE OXIDASE 1-RELATED"/>
    <property type="match status" value="1"/>
</dbReference>
<accession>A0ABW9HVL2</accession>
<dbReference type="InterPro" id="IPR049948">
    <property type="entry name" value="Cu_Am_ox_TPQ-bd"/>
</dbReference>
<dbReference type="EC" id="1.4.3.-" evidence="8"/>
<evidence type="ECO:0000256" key="7">
    <source>
        <dbReference type="ARBA" id="ARBA00023008"/>
    </source>
</evidence>
<dbReference type="Pfam" id="PF21994">
    <property type="entry name" value="AGAO-like_N2"/>
    <property type="match status" value="1"/>
</dbReference>
<dbReference type="SUPFAM" id="SSF49998">
    <property type="entry name" value="Amine oxidase catalytic domain"/>
    <property type="match status" value="1"/>
</dbReference>
<evidence type="ECO:0000256" key="2">
    <source>
        <dbReference type="ARBA" id="ARBA00007983"/>
    </source>
</evidence>
<comment type="similarity">
    <text evidence="2 8">Belongs to the copper/topaquinone oxidase family.</text>
</comment>
<evidence type="ECO:0000256" key="1">
    <source>
        <dbReference type="ARBA" id="ARBA00001935"/>
    </source>
</evidence>
<name>A0ABW9HVL2_9ACTN</name>
<evidence type="ECO:0000259" key="9">
    <source>
        <dbReference type="Pfam" id="PF01179"/>
    </source>
</evidence>
<evidence type="ECO:0000313" key="11">
    <source>
        <dbReference type="EMBL" id="MFM9611816.1"/>
    </source>
</evidence>
<dbReference type="EMBL" id="JBJVNI010000013">
    <property type="protein sequence ID" value="MFM9611816.1"/>
    <property type="molecule type" value="Genomic_DNA"/>
</dbReference>
<dbReference type="RefSeq" id="WP_409122449.1">
    <property type="nucleotide sequence ID" value="NZ_JBJVNI010000013.1"/>
</dbReference>
<comment type="caution">
    <text evidence="11">The sequence shown here is derived from an EMBL/GenBank/DDBJ whole genome shotgun (WGS) entry which is preliminary data.</text>
</comment>
<dbReference type="InterPro" id="IPR016182">
    <property type="entry name" value="Cu_amine_oxidase_N-reg"/>
</dbReference>
<comment type="cofactor">
    <cofactor evidence="1">
        <name>Cu cation</name>
        <dbReference type="ChEBI" id="CHEBI:23378"/>
    </cofactor>
</comment>
<dbReference type="PROSITE" id="PS01164">
    <property type="entry name" value="COPPER_AMINE_OXID_1"/>
    <property type="match status" value="1"/>
</dbReference>
<feature type="domain" description="Copper amine oxidase catalytic" evidence="9">
    <location>
        <begin position="227"/>
        <end position="631"/>
    </location>
</feature>
<dbReference type="Gene3D" id="3.10.450.40">
    <property type="match status" value="2"/>
</dbReference>
<dbReference type="GO" id="GO:0008131">
    <property type="term" value="F:primary methylamine oxidase activity"/>
    <property type="evidence" value="ECO:0007669"/>
    <property type="project" value="UniProtKB-EC"/>
</dbReference>
<evidence type="ECO:0000256" key="5">
    <source>
        <dbReference type="ARBA" id="ARBA00022772"/>
    </source>
</evidence>
<evidence type="ECO:0000256" key="4">
    <source>
        <dbReference type="ARBA" id="ARBA00022723"/>
    </source>
</evidence>
<comment type="cofactor">
    <cofactor evidence="8">
        <name>Cu cation</name>
        <dbReference type="ChEBI" id="CHEBI:23378"/>
    </cofactor>
    <text evidence="8">Contains 1 topaquinone per subunit.</text>
</comment>
<dbReference type="Proteomes" id="UP001631957">
    <property type="component" value="Unassembled WGS sequence"/>
</dbReference>
<keyword evidence="5 8" id="KW-0801">TPQ</keyword>
<protein>
    <recommendedName>
        <fullName evidence="8">Amine oxidase</fullName>
        <ecNumber evidence="8">1.4.3.-</ecNumber>
    </recommendedName>
</protein>
<evidence type="ECO:0000259" key="10">
    <source>
        <dbReference type="Pfam" id="PF21994"/>
    </source>
</evidence>
<feature type="domain" description="AGAO-like N2" evidence="10">
    <location>
        <begin position="19"/>
        <end position="94"/>
    </location>
</feature>
<dbReference type="InterPro" id="IPR036460">
    <property type="entry name" value="Cu_amine_oxidase_C_sf"/>
</dbReference>
<dbReference type="NCBIfam" id="NF008559">
    <property type="entry name" value="PRK11504.1"/>
    <property type="match status" value="1"/>
</dbReference>
<evidence type="ECO:0000256" key="8">
    <source>
        <dbReference type="RuleBase" id="RU000672"/>
    </source>
</evidence>
<keyword evidence="12" id="KW-1185">Reference proteome</keyword>
<dbReference type="PANTHER" id="PTHR10638">
    <property type="entry name" value="COPPER AMINE OXIDASE"/>
    <property type="match status" value="1"/>
</dbReference>
<dbReference type="Gene3D" id="2.70.98.20">
    <property type="entry name" value="Copper amine oxidase, catalytic domain"/>
    <property type="match status" value="1"/>
</dbReference>
<dbReference type="SUPFAM" id="SSF54416">
    <property type="entry name" value="Amine oxidase N-terminal region"/>
    <property type="match status" value="2"/>
</dbReference>
<keyword evidence="6 8" id="KW-0560">Oxidoreductase</keyword>
<gene>
    <name evidence="11" type="ORF">ACKI18_24260</name>
</gene>